<accession>A0ABR7MB77</accession>
<keyword evidence="2" id="KW-0732">Signal</keyword>
<comment type="caution">
    <text evidence="3">The sequence shown here is derived from an EMBL/GenBank/DDBJ whole genome shotgun (WGS) entry which is preliminary data.</text>
</comment>
<gene>
    <name evidence="3" type="ORF">BC349_14610</name>
</gene>
<feature type="chain" id="PRO_5045321191" evidence="2">
    <location>
        <begin position="24"/>
        <end position="156"/>
    </location>
</feature>
<proteinExistence type="predicted"/>
<evidence type="ECO:0000313" key="4">
    <source>
        <dbReference type="Proteomes" id="UP000765802"/>
    </source>
</evidence>
<reference evidence="3 4" key="1">
    <citation type="submission" date="2016-07" db="EMBL/GenBank/DDBJ databases">
        <title>Genome analysis of Flavihumibacter stibioxidans YS-17.</title>
        <authorList>
            <person name="Shi K."/>
            <person name="Han Y."/>
            <person name="Wang G."/>
        </authorList>
    </citation>
    <scope>NUCLEOTIDE SEQUENCE [LARGE SCALE GENOMIC DNA]</scope>
    <source>
        <strain evidence="3 4">YS-17</strain>
    </source>
</reference>
<protein>
    <submittedName>
        <fullName evidence="3">Uncharacterized protein</fullName>
    </submittedName>
</protein>
<evidence type="ECO:0000256" key="2">
    <source>
        <dbReference type="SAM" id="SignalP"/>
    </source>
</evidence>
<dbReference type="Proteomes" id="UP000765802">
    <property type="component" value="Unassembled WGS sequence"/>
</dbReference>
<evidence type="ECO:0000256" key="1">
    <source>
        <dbReference type="SAM" id="MobiDB-lite"/>
    </source>
</evidence>
<evidence type="ECO:0000313" key="3">
    <source>
        <dbReference type="EMBL" id="MBC6492290.1"/>
    </source>
</evidence>
<feature type="compositionally biased region" description="Basic residues" evidence="1">
    <location>
        <begin position="147"/>
        <end position="156"/>
    </location>
</feature>
<keyword evidence="4" id="KW-1185">Reference proteome</keyword>
<organism evidence="3 4">
    <name type="scientific">Flavihumibacter stibioxidans</name>
    <dbReference type="NCBI Taxonomy" id="1834163"/>
    <lineage>
        <taxon>Bacteria</taxon>
        <taxon>Pseudomonadati</taxon>
        <taxon>Bacteroidota</taxon>
        <taxon>Chitinophagia</taxon>
        <taxon>Chitinophagales</taxon>
        <taxon>Chitinophagaceae</taxon>
        <taxon>Flavihumibacter</taxon>
    </lineage>
</organism>
<sequence>MTKHNYLAILVLLLPGWGLQAEAQSTNRQPEQAKKPVLADSIAFHLYTDSLKKGVHNYINVDGIYPGGRWLPMTSKEIRFSSDGGQFEGNSLVLPQDFNREKVTITATYLPNPRLSITTTVYLKKLPDNEKLKTKEQVLEELSTPSGRKKKSRAGR</sequence>
<name>A0ABR7MB77_9BACT</name>
<dbReference type="EMBL" id="MBUA01000027">
    <property type="protein sequence ID" value="MBC6492290.1"/>
    <property type="molecule type" value="Genomic_DNA"/>
</dbReference>
<feature type="signal peptide" evidence="2">
    <location>
        <begin position="1"/>
        <end position="23"/>
    </location>
</feature>
<feature type="region of interest" description="Disordered" evidence="1">
    <location>
        <begin position="134"/>
        <end position="156"/>
    </location>
</feature>
<dbReference type="RefSeq" id="WP_187257598.1">
    <property type="nucleotide sequence ID" value="NZ_JBHULF010000006.1"/>
</dbReference>